<organism evidence="2 3">
    <name type="scientific">Solanum bulbocastanum</name>
    <name type="common">Wild potato</name>
    <dbReference type="NCBI Taxonomy" id="147425"/>
    <lineage>
        <taxon>Eukaryota</taxon>
        <taxon>Viridiplantae</taxon>
        <taxon>Streptophyta</taxon>
        <taxon>Embryophyta</taxon>
        <taxon>Tracheophyta</taxon>
        <taxon>Spermatophyta</taxon>
        <taxon>Magnoliopsida</taxon>
        <taxon>eudicotyledons</taxon>
        <taxon>Gunneridae</taxon>
        <taxon>Pentapetalae</taxon>
        <taxon>asterids</taxon>
        <taxon>lamiids</taxon>
        <taxon>Solanales</taxon>
        <taxon>Solanaceae</taxon>
        <taxon>Solanoideae</taxon>
        <taxon>Solaneae</taxon>
        <taxon>Solanum</taxon>
    </lineage>
</organism>
<protein>
    <submittedName>
        <fullName evidence="2">Uncharacterized protein</fullName>
    </submittedName>
</protein>
<evidence type="ECO:0000313" key="3">
    <source>
        <dbReference type="Proteomes" id="UP001371456"/>
    </source>
</evidence>
<dbReference type="AlphaFoldDB" id="A0AAN8SXC0"/>
<keyword evidence="3" id="KW-1185">Reference proteome</keyword>
<accession>A0AAN8SXC0</accession>
<sequence>MFDALGRLDNEEDVDPLQREGNRENNMENEVGSTKKWVVEVFNDKERTEESCSIKIKQRGPTGSKKGNTINDIEALETSLTVDKAYNAEVGREDKGSKMGNIGEGVPEELENEGSSTFFEERINDLQEHTNEEIQHKRDTEEDGEVNGNIDTIAREGDLSPRQINNLKSGVKKTVPYLPLQVKTRSNKDTSRGVS</sequence>
<proteinExistence type="predicted"/>
<gene>
    <name evidence="2" type="ORF">RDI58_023956</name>
</gene>
<dbReference type="EMBL" id="JBANQN010000010">
    <property type="protein sequence ID" value="KAK6777239.1"/>
    <property type="molecule type" value="Genomic_DNA"/>
</dbReference>
<feature type="region of interest" description="Disordered" evidence="1">
    <location>
        <begin position="92"/>
        <end position="115"/>
    </location>
</feature>
<comment type="caution">
    <text evidence="2">The sequence shown here is derived from an EMBL/GenBank/DDBJ whole genome shotgun (WGS) entry which is preliminary data.</text>
</comment>
<feature type="compositionally biased region" description="Basic and acidic residues" evidence="1">
    <location>
        <begin position="16"/>
        <end position="26"/>
    </location>
</feature>
<feature type="compositionally biased region" description="Basic and acidic residues" evidence="1">
    <location>
        <begin position="128"/>
        <end position="140"/>
    </location>
</feature>
<feature type="region of interest" description="Disordered" evidence="1">
    <location>
        <begin position="128"/>
        <end position="163"/>
    </location>
</feature>
<reference evidence="2 3" key="1">
    <citation type="submission" date="2024-02" db="EMBL/GenBank/DDBJ databases">
        <title>de novo genome assembly of Solanum bulbocastanum strain 11H21.</title>
        <authorList>
            <person name="Hosaka A.J."/>
        </authorList>
    </citation>
    <scope>NUCLEOTIDE SEQUENCE [LARGE SCALE GENOMIC DNA]</scope>
    <source>
        <tissue evidence="2">Young leaves</tissue>
    </source>
</reference>
<name>A0AAN8SXC0_SOLBU</name>
<dbReference type="Proteomes" id="UP001371456">
    <property type="component" value="Unassembled WGS sequence"/>
</dbReference>
<feature type="region of interest" description="Disordered" evidence="1">
    <location>
        <begin position="1"/>
        <end position="31"/>
    </location>
</feature>
<evidence type="ECO:0000313" key="2">
    <source>
        <dbReference type="EMBL" id="KAK6777239.1"/>
    </source>
</evidence>
<evidence type="ECO:0000256" key="1">
    <source>
        <dbReference type="SAM" id="MobiDB-lite"/>
    </source>
</evidence>